<evidence type="ECO:0000313" key="2">
    <source>
        <dbReference type="Proteomes" id="UP001207228"/>
    </source>
</evidence>
<proteinExistence type="predicted"/>
<keyword evidence="2" id="KW-1185">Reference proteome</keyword>
<protein>
    <recommendedName>
        <fullName evidence="3">Lipoprotein</fullName>
    </recommendedName>
</protein>
<name>A0ABT3RDF5_9BACT</name>
<sequence length="223" mass="24908">MRYTLSVLSLLLILTSCGPDGRNSTLGNERIDSVKELQEEEPQGTATPAAPDTAAFPGAFNRFFSALQAADTAALNTFVDAAQGFWLIEQPGAMPAYSHFTSVQEVKREYQQLPFTSINQQVKQCALQQREEFPAFDCADMDGGATGFAEDGCFYTFITSDFQNTDIWQYAELTKQQEAQVQELQRQVQATVLHTGTAYRFHFGYRNGRWLLLFADLRVPCSA</sequence>
<organism evidence="1 2">
    <name type="scientific">Pontibacter anaerobius</name>
    <dbReference type="NCBI Taxonomy" id="2993940"/>
    <lineage>
        <taxon>Bacteria</taxon>
        <taxon>Pseudomonadati</taxon>
        <taxon>Bacteroidota</taxon>
        <taxon>Cytophagia</taxon>
        <taxon>Cytophagales</taxon>
        <taxon>Hymenobacteraceae</taxon>
        <taxon>Pontibacter</taxon>
    </lineage>
</organism>
<gene>
    <name evidence="1" type="ORF">OO017_05905</name>
</gene>
<dbReference type="Proteomes" id="UP001207228">
    <property type="component" value="Unassembled WGS sequence"/>
</dbReference>
<evidence type="ECO:0000313" key="1">
    <source>
        <dbReference type="EMBL" id="MCX2739473.1"/>
    </source>
</evidence>
<dbReference type="PROSITE" id="PS51257">
    <property type="entry name" value="PROKAR_LIPOPROTEIN"/>
    <property type="match status" value="1"/>
</dbReference>
<dbReference type="EMBL" id="JAPFQO010000003">
    <property type="protein sequence ID" value="MCX2739473.1"/>
    <property type="molecule type" value="Genomic_DNA"/>
</dbReference>
<reference evidence="1 2" key="1">
    <citation type="submission" date="2022-11" db="EMBL/GenBank/DDBJ databases">
        <title>The characterization of three novel Bacteroidetes species and genomic analysis of their roles in tidal elemental geochemical cycles.</title>
        <authorList>
            <person name="Ma K.-J."/>
        </authorList>
    </citation>
    <scope>NUCLEOTIDE SEQUENCE [LARGE SCALE GENOMIC DNA]</scope>
    <source>
        <strain evidence="1 2">M82</strain>
    </source>
</reference>
<accession>A0ABT3RDF5</accession>
<evidence type="ECO:0008006" key="3">
    <source>
        <dbReference type="Google" id="ProtNLM"/>
    </source>
</evidence>
<comment type="caution">
    <text evidence="1">The sequence shown here is derived from an EMBL/GenBank/DDBJ whole genome shotgun (WGS) entry which is preliminary data.</text>
</comment>
<dbReference type="RefSeq" id="WP_266051539.1">
    <property type="nucleotide sequence ID" value="NZ_JAPFQO010000003.1"/>
</dbReference>